<proteinExistence type="predicted"/>
<name>A0A1S5QTQ6_9CAUD</name>
<accession>A0A1S5QTQ6</accession>
<dbReference type="InterPro" id="IPR038726">
    <property type="entry name" value="PDDEXK_AddAB-type"/>
</dbReference>
<dbReference type="Pfam" id="PF12705">
    <property type="entry name" value="PDDEXK_1"/>
    <property type="match status" value="1"/>
</dbReference>
<gene>
    <name evidence="2" type="ORF">LEO2_42</name>
</gene>
<dbReference type="PROSITE" id="PS51257">
    <property type="entry name" value="PROKAR_LIPOPROTEIN"/>
    <property type="match status" value="1"/>
</dbReference>
<dbReference type="InterPro" id="IPR011335">
    <property type="entry name" value="Restrct_endonuc-II-like"/>
</dbReference>
<dbReference type="Gene3D" id="3.90.320.10">
    <property type="match status" value="1"/>
</dbReference>
<keyword evidence="2" id="KW-0378">Hydrolase</keyword>
<dbReference type="SUPFAM" id="SSF52980">
    <property type="entry name" value="Restriction endonuclease-like"/>
    <property type="match status" value="1"/>
</dbReference>
<dbReference type="Proteomes" id="UP000223773">
    <property type="component" value="Segment"/>
</dbReference>
<evidence type="ECO:0000313" key="3">
    <source>
        <dbReference type="Proteomes" id="UP000223773"/>
    </source>
</evidence>
<reference evidence="3" key="1">
    <citation type="submission" date="2016-02" db="EMBL/GenBank/DDBJ databases">
        <authorList>
            <person name="Morales N."/>
            <person name="Badran S."/>
            <person name="Schick P."/>
            <person name="Jacoby B."/>
            <person name="Reddi K."/>
            <person name="Villella W."/>
            <person name="Sanders E.R."/>
            <person name="Lorenz T.C."/>
        </authorList>
    </citation>
    <scope>NUCLEOTIDE SEQUENCE [LARGE SCALE GENOMIC DNA]</scope>
</reference>
<feature type="domain" description="PD-(D/E)XK endonuclease-like" evidence="1">
    <location>
        <begin position="10"/>
        <end position="225"/>
    </location>
</feature>
<keyword evidence="3" id="KW-1185">Reference proteome</keyword>
<evidence type="ECO:0000313" key="2">
    <source>
        <dbReference type="EMBL" id="AMR60081.1"/>
    </source>
</evidence>
<sequence length="281" mass="32299">MARTDYPLKRASYSQLNTFMSCPHEFYLTYIAGQRSDGNKYTIAGSNLHEVFEAHSRAQQNDKELSRRDMMAMYNKGVKQYDKSMFIDKEDFHKMYEKGVSALDHFLDTYSQEAAPCFVEREFIADIGEGIPLMKSFVDRIDGDKDDPSSWIVTDYKTGSNPKSKQYLSDDLQLGLYVAQIHSEFGAYPKAVQFYHPVIDKFQTAIHQGDGVYRFTNQRAPVVEFSVSDILVRTRLVVDAIIQAVETNHFPKNIRPFECKFCFKFQDGSCEPFKKTGWGAL</sequence>
<protein>
    <submittedName>
        <fullName evidence="2">RecB-like protein</fullName>
        <ecNumber evidence="2">3.1.11.5</ecNumber>
    </submittedName>
</protein>
<organism evidence="2 3">
    <name type="scientific">Bacillus phage Leo2</name>
    <dbReference type="NCBI Taxonomy" id="1815973"/>
    <lineage>
        <taxon>Viruses</taxon>
        <taxon>Duplodnaviria</taxon>
        <taxon>Heunggongvirae</taxon>
        <taxon>Uroviricota</taxon>
        <taxon>Caudoviricetes</taxon>
        <taxon>Ehrlichviridae</taxon>
        <taxon>Andromedavirus</taxon>
        <taxon>Andromedavirus leo2</taxon>
    </lineage>
</organism>
<dbReference type="InterPro" id="IPR011604">
    <property type="entry name" value="PDDEXK-like_dom_sf"/>
</dbReference>
<dbReference type="EMBL" id="KU836751">
    <property type="protein sequence ID" value="AMR60081.1"/>
    <property type="molecule type" value="Genomic_DNA"/>
</dbReference>
<dbReference type="GO" id="GO:0008854">
    <property type="term" value="F:exodeoxyribonuclease V activity"/>
    <property type="evidence" value="ECO:0007669"/>
    <property type="project" value="UniProtKB-EC"/>
</dbReference>
<dbReference type="EC" id="3.1.11.5" evidence="2"/>
<evidence type="ECO:0000259" key="1">
    <source>
        <dbReference type="Pfam" id="PF12705"/>
    </source>
</evidence>